<reference evidence="2 3" key="1">
    <citation type="submission" date="2019-04" db="EMBL/GenBank/DDBJ databases">
        <title>Isachenkonia alkalipeptolytica gen. nov. sp. nov. a new anaerobic, alkiliphilic organothrophic bacterium capable to reduce synthesized ferrihydrite isolated from a soda lake.</title>
        <authorList>
            <person name="Toshchakov S.V."/>
            <person name="Zavarzina D.G."/>
            <person name="Zhilina T.N."/>
            <person name="Kostrikina N.A."/>
            <person name="Kublanov I.V."/>
        </authorList>
    </citation>
    <scope>NUCLEOTIDE SEQUENCE [LARGE SCALE GENOMIC DNA]</scope>
    <source>
        <strain evidence="2 3">Z-1701</strain>
    </source>
</reference>
<dbReference type="SMART" id="SM00635">
    <property type="entry name" value="BID_2"/>
    <property type="match status" value="1"/>
</dbReference>
<protein>
    <recommendedName>
        <fullName evidence="1">BIG2 domain-containing protein</fullName>
    </recommendedName>
</protein>
<dbReference type="Pfam" id="PF02368">
    <property type="entry name" value="Big_2"/>
    <property type="match status" value="1"/>
</dbReference>
<dbReference type="SUPFAM" id="SSF89260">
    <property type="entry name" value="Collagen-binding domain"/>
    <property type="match status" value="1"/>
</dbReference>
<dbReference type="InterPro" id="IPR008964">
    <property type="entry name" value="Invasin/intimin_cell_adhesion"/>
</dbReference>
<dbReference type="Pfam" id="PF04122">
    <property type="entry name" value="CW_binding_2"/>
    <property type="match status" value="3"/>
</dbReference>
<sequence>MRWLKKSCLMSCTSRRKEKLVSGFKNERLKKRLEEEMNMRKQKALRIILVTVFILCIVTTLSFAAEEKIKDLHSSDYELFVEQEPNNTTAQANLVDDYFNGEKKYQIRGTITNYYFDMDYFRFEVPVSGTIKADAFWSAGSNAWNRGWEDDLAISLRDSSGDIIVWSRAVGTGSSKMQRLSEEIEPGTYYIHIMQSSNYRYLYVNEAYALFVELEPSEDTEQNVAVNSVSLNKSNTTLLKGGSKTLRATISPSNATNQNVTWSSSDESVATVNSNGRVQGVGEGTATITVRTDDGGKRASADVIVEKDRVSTGNVNRLSGLNRYSTAGDIANEYFKDGVDTVILARGDHENDTPQITSALVSASLTGEMDVPILLTIRDRVPNATFDALDELRPRNILIIGDESEVSASVERELEMEYSTTRIYGRNLNETAKEIALHTGRSRDTAYVVQADALPDALAIGSVASATGNPILLTDKNTVPSATLDAINALGVEDIYIIGGTAVISDSVEEELNAVVDGSVNRVAGLNRFETSVEIGKTFWNDAEAVTIANGVSMVDAVASSILQRPLILVRHNRIVGSAQEEIKRYSSYTIIGGETVVENGLIENAIE</sequence>
<dbReference type="InterPro" id="IPR003343">
    <property type="entry name" value="Big_2"/>
</dbReference>
<evidence type="ECO:0000313" key="3">
    <source>
        <dbReference type="Proteomes" id="UP000449710"/>
    </source>
</evidence>
<dbReference type="Gene3D" id="3.40.50.12090">
    <property type="match status" value="1"/>
</dbReference>
<organism evidence="2 3">
    <name type="scientific">Isachenkonia alkalipeptolytica</name>
    <dbReference type="NCBI Taxonomy" id="2565777"/>
    <lineage>
        <taxon>Bacteria</taxon>
        <taxon>Bacillati</taxon>
        <taxon>Bacillota</taxon>
        <taxon>Clostridia</taxon>
        <taxon>Eubacteriales</taxon>
        <taxon>Clostridiaceae</taxon>
        <taxon>Isachenkonia</taxon>
    </lineage>
</organism>
<evidence type="ECO:0000313" key="2">
    <source>
        <dbReference type="EMBL" id="NBG88874.1"/>
    </source>
</evidence>
<dbReference type="Gene3D" id="2.60.40.1080">
    <property type="match status" value="1"/>
</dbReference>
<dbReference type="InterPro" id="IPR007253">
    <property type="entry name" value="Cell_wall-bd_2"/>
</dbReference>
<dbReference type="Gene3D" id="2.60.120.380">
    <property type="match status" value="1"/>
</dbReference>
<keyword evidence="3" id="KW-1185">Reference proteome</keyword>
<gene>
    <name evidence="2" type="ORF">ISALK_10215</name>
</gene>
<dbReference type="AlphaFoldDB" id="A0AA44BE08"/>
<dbReference type="InterPro" id="IPR051922">
    <property type="entry name" value="Bact_Sporulation_Assoc"/>
</dbReference>
<dbReference type="PANTHER" id="PTHR30032">
    <property type="entry name" value="N-ACETYLMURAMOYL-L-ALANINE AMIDASE-RELATED"/>
    <property type="match status" value="1"/>
</dbReference>
<feature type="domain" description="BIG2" evidence="1">
    <location>
        <begin position="225"/>
        <end position="302"/>
    </location>
</feature>
<name>A0AA44BE08_9CLOT</name>
<dbReference type="PANTHER" id="PTHR30032:SF8">
    <property type="entry name" value="GERMINATION-SPECIFIC N-ACETYLMURAMOYL-L-ALANINE AMIDASE"/>
    <property type="match status" value="1"/>
</dbReference>
<dbReference type="SUPFAM" id="SSF49373">
    <property type="entry name" value="Invasin/intimin cell-adhesion fragments"/>
    <property type="match status" value="1"/>
</dbReference>
<proteinExistence type="predicted"/>
<dbReference type="Proteomes" id="UP000449710">
    <property type="component" value="Unassembled WGS sequence"/>
</dbReference>
<dbReference type="EMBL" id="SUMG01000013">
    <property type="protein sequence ID" value="NBG88874.1"/>
    <property type="molecule type" value="Genomic_DNA"/>
</dbReference>
<comment type="caution">
    <text evidence="2">The sequence shown here is derived from an EMBL/GenBank/DDBJ whole genome shotgun (WGS) entry which is preliminary data.</text>
</comment>
<evidence type="ECO:0000259" key="1">
    <source>
        <dbReference type="SMART" id="SM00635"/>
    </source>
</evidence>
<accession>A0AA44BE08</accession>